<feature type="transmembrane region" description="Helical" evidence="1">
    <location>
        <begin position="29"/>
        <end position="48"/>
    </location>
</feature>
<keyword evidence="3" id="KW-1185">Reference proteome</keyword>
<dbReference type="EMBL" id="ARYI01000003">
    <property type="protein sequence ID" value="KCZ95529.1"/>
    <property type="molecule type" value="Genomic_DNA"/>
</dbReference>
<evidence type="ECO:0008006" key="4">
    <source>
        <dbReference type="Google" id="ProtNLM"/>
    </source>
</evidence>
<reference evidence="2 3" key="1">
    <citation type="submission" date="2013-04" db="EMBL/GenBank/DDBJ databases">
        <title>Hyphomonas hirschiana VP5 Genome Sequencing.</title>
        <authorList>
            <person name="Lai Q."/>
            <person name="Shao Z."/>
        </authorList>
    </citation>
    <scope>NUCLEOTIDE SEQUENCE [LARGE SCALE GENOMIC DNA]</scope>
    <source>
        <strain evidence="2 3">VP5</strain>
    </source>
</reference>
<keyword evidence="1" id="KW-1133">Transmembrane helix</keyword>
<sequence>MSSFTIYLIGFLLFVAGLAYGAFLLGVALVWIGVGAITLIGLGMVLGVGKTRQKDQTPTSE</sequence>
<accession>A0A059FXZ2</accession>
<name>A0A059FXZ2_9PROT</name>
<protein>
    <recommendedName>
        <fullName evidence="4">LysR family transcriptional regulator</fullName>
    </recommendedName>
</protein>
<keyword evidence="1" id="KW-0812">Transmembrane</keyword>
<gene>
    <name evidence="2" type="ORF">HHI_05215</name>
</gene>
<dbReference type="OrthoDB" id="7620234at2"/>
<dbReference type="Proteomes" id="UP000025061">
    <property type="component" value="Unassembled WGS sequence"/>
</dbReference>
<dbReference type="RefSeq" id="WP_011645396.1">
    <property type="nucleotide sequence ID" value="NZ_ARYI01000003.1"/>
</dbReference>
<keyword evidence="1" id="KW-0472">Membrane</keyword>
<dbReference type="AlphaFoldDB" id="A0A059FXZ2"/>
<evidence type="ECO:0000313" key="3">
    <source>
        <dbReference type="Proteomes" id="UP000025061"/>
    </source>
</evidence>
<comment type="caution">
    <text evidence="2">The sequence shown here is derived from an EMBL/GenBank/DDBJ whole genome shotgun (WGS) entry which is preliminary data.</text>
</comment>
<evidence type="ECO:0000313" key="2">
    <source>
        <dbReference type="EMBL" id="KCZ95529.1"/>
    </source>
</evidence>
<proteinExistence type="predicted"/>
<dbReference type="PATRIC" id="fig|1280951.3.peg.1055"/>
<evidence type="ECO:0000256" key="1">
    <source>
        <dbReference type="SAM" id="Phobius"/>
    </source>
</evidence>
<organism evidence="2 3">
    <name type="scientific">Hyphomonas hirschiana VP5</name>
    <dbReference type="NCBI Taxonomy" id="1280951"/>
    <lineage>
        <taxon>Bacteria</taxon>
        <taxon>Pseudomonadati</taxon>
        <taxon>Pseudomonadota</taxon>
        <taxon>Alphaproteobacteria</taxon>
        <taxon>Hyphomonadales</taxon>
        <taxon>Hyphomonadaceae</taxon>
        <taxon>Hyphomonas</taxon>
    </lineage>
</organism>